<feature type="non-terminal residue" evidence="1">
    <location>
        <position position="177"/>
    </location>
</feature>
<organism evidence="1 2">
    <name type="scientific">Candidatus Coatesbacteria bacterium 4484_99</name>
    <dbReference type="NCBI Taxonomy" id="1970774"/>
    <lineage>
        <taxon>Bacteria</taxon>
        <taxon>Candidatus Coatesiibacteriota</taxon>
    </lineage>
</organism>
<reference evidence="2" key="1">
    <citation type="submission" date="2017-03" db="EMBL/GenBank/DDBJ databases">
        <title>Novel pathways for hydrocarbon cycling and metabolic interdependencies in hydrothermal sediment communities.</title>
        <authorList>
            <person name="Dombrowski N."/>
            <person name="Seitz K."/>
            <person name="Teske A."/>
            <person name="Baker B."/>
        </authorList>
    </citation>
    <scope>NUCLEOTIDE SEQUENCE [LARGE SCALE GENOMIC DNA]</scope>
</reference>
<evidence type="ECO:0000313" key="1">
    <source>
        <dbReference type="EMBL" id="OQX90316.1"/>
    </source>
</evidence>
<dbReference type="Pfam" id="PF01663">
    <property type="entry name" value="Phosphodiest"/>
    <property type="match status" value="1"/>
</dbReference>
<dbReference type="SUPFAM" id="SSF53649">
    <property type="entry name" value="Alkaline phosphatase-like"/>
    <property type="match status" value="1"/>
</dbReference>
<name>A0A1W9S0R1_9BACT</name>
<dbReference type="Proteomes" id="UP000192611">
    <property type="component" value="Unassembled WGS sequence"/>
</dbReference>
<comment type="caution">
    <text evidence="1">The sequence shown here is derived from an EMBL/GenBank/DDBJ whole genome shotgun (WGS) entry which is preliminary data.</text>
</comment>
<protein>
    <recommendedName>
        <fullName evidence="3">Phosphodiesterase</fullName>
    </recommendedName>
</protein>
<dbReference type="AlphaFoldDB" id="A0A1W9S0R1"/>
<dbReference type="PROSITE" id="PS51257">
    <property type="entry name" value="PROKAR_LIPOPROTEIN"/>
    <property type="match status" value="1"/>
</dbReference>
<proteinExistence type="predicted"/>
<dbReference type="EMBL" id="NATQ01000070">
    <property type="protein sequence ID" value="OQX90316.1"/>
    <property type="molecule type" value="Genomic_DNA"/>
</dbReference>
<evidence type="ECO:0000313" key="2">
    <source>
        <dbReference type="Proteomes" id="UP000192611"/>
    </source>
</evidence>
<dbReference type="InterPro" id="IPR017850">
    <property type="entry name" value="Alkaline_phosphatase_core_sf"/>
</dbReference>
<accession>A0A1W9S0R1</accession>
<gene>
    <name evidence="1" type="ORF">B6D57_03740</name>
</gene>
<sequence length="177" mass="19746">MKRLVLIFSIFVVIFGCGKKEESKKVSVEAIVEMGRRSQNKVFILGLDGATFNLIVPMMRRGELPNIEKLLREGAYGNLTSIEPMSSPVLWTTIFTGKKREVHGITDYTITVEGETKPIPVGSRQRRVLALWNMATVGGKTGAFFAFWATHPAESVSGFIISDRYDEEGIKNAFYPP</sequence>
<dbReference type="Gene3D" id="3.40.720.10">
    <property type="entry name" value="Alkaline Phosphatase, subunit A"/>
    <property type="match status" value="1"/>
</dbReference>
<dbReference type="InterPro" id="IPR002591">
    <property type="entry name" value="Phosphodiest/P_Trfase"/>
</dbReference>
<evidence type="ECO:0008006" key="3">
    <source>
        <dbReference type="Google" id="ProtNLM"/>
    </source>
</evidence>